<protein>
    <submittedName>
        <fullName evidence="2">Unannotated protein</fullName>
    </submittedName>
</protein>
<dbReference type="InterPro" id="IPR001031">
    <property type="entry name" value="Thioesterase"/>
</dbReference>
<evidence type="ECO:0000259" key="1">
    <source>
        <dbReference type="Pfam" id="PF00975"/>
    </source>
</evidence>
<dbReference type="SUPFAM" id="SSF53474">
    <property type="entry name" value="alpha/beta-Hydrolases"/>
    <property type="match status" value="1"/>
</dbReference>
<gene>
    <name evidence="2" type="ORF">UFOPK1392_02160</name>
</gene>
<evidence type="ECO:0000313" key="2">
    <source>
        <dbReference type="EMBL" id="CAB4324391.1"/>
    </source>
</evidence>
<accession>A0A6J5YIV2</accession>
<dbReference type="Pfam" id="PF00975">
    <property type="entry name" value="Thioesterase"/>
    <property type="match status" value="1"/>
</dbReference>
<dbReference type="EMBL" id="CAEMXZ010000140">
    <property type="protein sequence ID" value="CAB4324391.1"/>
    <property type="molecule type" value="Genomic_DNA"/>
</dbReference>
<dbReference type="Gene3D" id="3.40.50.1820">
    <property type="entry name" value="alpha/beta hydrolase"/>
    <property type="match status" value="1"/>
</dbReference>
<proteinExistence type="predicted"/>
<dbReference type="AlphaFoldDB" id="A0A6J5YIV2"/>
<name>A0A6J5YIV2_9ZZZZ</name>
<sequence>MSEMTVHPVLPALPVLFSVRGWTEEVNPAYITFIDEMRATGVEVIDTYVSPVGLPDFGAWAQAVVDQIDRHHQWPAPLHLMGYCLGGKLGLVVVRELEARGAAPSYFGIIDTFDTTAARRLSIGIDSLYEVPWRKRLQLLAARMVPPDGERFGAIVRSVLRRSQRSVRELPARGWRSRKRRDPATFTELRLTFHWGVKRIVTPGHCYNTTEMIKKLDAGDPSLNMGKYLSGGFSITRIEGSHENCIAPPHSTDLIARINADRRAVVAGTGPFQ</sequence>
<feature type="domain" description="Thioesterase" evidence="1">
    <location>
        <begin position="56"/>
        <end position="115"/>
    </location>
</feature>
<organism evidence="2">
    <name type="scientific">freshwater metagenome</name>
    <dbReference type="NCBI Taxonomy" id="449393"/>
    <lineage>
        <taxon>unclassified sequences</taxon>
        <taxon>metagenomes</taxon>
        <taxon>ecological metagenomes</taxon>
    </lineage>
</organism>
<reference evidence="2" key="1">
    <citation type="submission" date="2020-05" db="EMBL/GenBank/DDBJ databases">
        <authorList>
            <person name="Chiriac C."/>
            <person name="Salcher M."/>
            <person name="Ghai R."/>
            <person name="Kavagutti S V."/>
        </authorList>
    </citation>
    <scope>NUCLEOTIDE SEQUENCE</scope>
</reference>
<dbReference type="InterPro" id="IPR029058">
    <property type="entry name" value="AB_hydrolase_fold"/>
</dbReference>